<dbReference type="Proteomes" id="UP000467840">
    <property type="component" value="Chromosome 10"/>
</dbReference>
<reference evidence="2 3" key="1">
    <citation type="journal article" date="2020" name="Mol. Plant">
        <title>The Chromosome-Based Rubber Tree Genome Provides New Insights into Spurge Genome Evolution and Rubber Biosynthesis.</title>
        <authorList>
            <person name="Liu J."/>
            <person name="Shi C."/>
            <person name="Shi C.C."/>
            <person name="Li W."/>
            <person name="Zhang Q.J."/>
            <person name="Zhang Y."/>
            <person name="Li K."/>
            <person name="Lu H.F."/>
            <person name="Shi C."/>
            <person name="Zhu S.T."/>
            <person name="Xiao Z.Y."/>
            <person name="Nan H."/>
            <person name="Yue Y."/>
            <person name="Zhu X.G."/>
            <person name="Wu Y."/>
            <person name="Hong X.N."/>
            <person name="Fan G.Y."/>
            <person name="Tong Y."/>
            <person name="Zhang D."/>
            <person name="Mao C.L."/>
            <person name="Liu Y.L."/>
            <person name="Hao S.J."/>
            <person name="Liu W.Q."/>
            <person name="Lv M.Q."/>
            <person name="Zhang H.B."/>
            <person name="Liu Y."/>
            <person name="Hu-Tang G.R."/>
            <person name="Wang J.P."/>
            <person name="Wang J.H."/>
            <person name="Sun Y.H."/>
            <person name="Ni S.B."/>
            <person name="Chen W.B."/>
            <person name="Zhang X.C."/>
            <person name="Jiao Y.N."/>
            <person name="Eichler E.E."/>
            <person name="Li G.H."/>
            <person name="Liu X."/>
            <person name="Gao L.Z."/>
        </authorList>
    </citation>
    <scope>NUCLEOTIDE SEQUENCE [LARGE SCALE GENOMIC DNA]</scope>
    <source>
        <strain evidence="3">cv. GT1</strain>
        <tissue evidence="2">Leaf</tissue>
    </source>
</reference>
<name>A0A6A6NA07_HEVBR</name>
<proteinExistence type="predicted"/>
<dbReference type="AlphaFoldDB" id="A0A6A6NA07"/>
<evidence type="ECO:0000256" key="1">
    <source>
        <dbReference type="SAM" id="MobiDB-lite"/>
    </source>
</evidence>
<evidence type="ECO:0008006" key="4">
    <source>
        <dbReference type="Google" id="ProtNLM"/>
    </source>
</evidence>
<evidence type="ECO:0000313" key="3">
    <source>
        <dbReference type="Proteomes" id="UP000467840"/>
    </source>
</evidence>
<accession>A0A6A6NA07</accession>
<organism evidence="2 3">
    <name type="scientific">Hevea brasiliensis</name>
    <name type="common">Para rubber tree</name>
    <name type="synonym">Siphonia brasiliensis</name>
    <dbReference type="NCBI Taxonomy" id="3981"/>
    <lineage>
        <taxon>Eukaryota</taxon>
        <taxon>Viridiplantae</taxon>
        <taxon>Streptophyta</taxon>
        <taxon>Embryophyta</taxon>
        <taxon>Tracheophyta</taxon>
        <taxon>Spermatophyta</taxon>
        <taxon>Magnoliopsida</taxon>
        <taxon>eudicotyledons</taxon>
        <taxon>Gunneridae</taxon>
        <taxon>Pentapetalae</taxon>
        <taxon>rosids</taxon>
        <taxon>fabids</taxon>
        <taxon>Malpighiales</taxon>
        <taxon>Euphorbiaceae</taxon>
        <taxon>Crotonoideae</taxon>
        <taxon>Micrandreae</taxon>
        <taxon>Hevea</taxon>
    </lineage>
</organism>
<sequence length="279" mass="31229">MSSQMDGVVVGNFCPSKEAKEENRDCLARLAKLGGDEILLSFDSKEIMDGFVNVEESWLSQWVDDLKPWEPEFIPSKSIVWLKLQGMPLNVWTVEFFKWVGYMWGESLQRIIIHEYNISAVEEPFVALYEHTIYGQKGQITQSENEDEDSNAETSGCCSRGEVEENVGSAANGTRSTGGESSHDDSIPSAHGDALKSMEDNIKENIDNTSLHAHQSTSLQLDRETPFVDPLIMLFEKPGDDELAFMSSPIDLGIIVLQNDERALELDSIVRDLALRLSH</sequence>
<feature type="region of interest" description="Disordered" evidence="1">
    <location>
        <begin position="139"/>
        <end position="193"/>
    </location>
</feature>
<feature type="compositionally biased region" description="Polar residues" evidence="1">
    <location>
        <begin position="169"/>
        <end position="180"/>
    </location>
</feature>
<gene>
    <name evidence="2" type="ORF">GH714_038625</name>
</gene>
<comment type="caution">
    <text evidence="2">The sequence shown here is derived from an EMBL/GenBank/DDBJ whole genome shotgun (WGS) entry which is preliminary data.</text>
</comment>
<dbReference type="EMBL" id="JAAGAX010000003">
    <property type="protein sequence ID" value="KAF2321323.1"/>
    <property type="molecule type" value="Genomic_DNA"/>
</dbReference>
<evidence type="ECO:0000313" key="2">
    <source>
        <dbReference type="EMBL" id="KAF2321323.1"/>
    </source>
</evidence>
<protein>
    <recommendedName>
        <fullName evidence="4">DUF4283 domain-containing protein</fullName>
    </recommendedName>
</protein>
<keyword evidence="3" id="KW-1185">Reference proteome</keyword>